<dbReference type="PROSITE" id="PS00022">
    <property type="entry name" value="EGF_1"/>
    <property type="match status" value="2"/>
</dbReference>
<evidence type="ECO:0000256" key="3">
    <source>
        <dbReference type="PROSITE-ProRule" id="PRU00076"/>
    </source>
</evidence>
<keyword evidence="2 3" id="KW-1015">Disulfide bond</keyword>
<dbReference type="SUPFAM" id="SSF57196">
    <property type="entry name" value="EGF/Laminin"/>
    <property type="match status" value="2"/>
</dbReference>
<keyword evidence="1 4" id="KW-0732">Signal</keyword>
<dbReference type="OrthoDB" id="7769223at2759"/>
<dbReference type="AlphaFoldDB" id="A0A9N9RK23"/>
<dbReference type="PANTHER" id="PTHR14949">
    <property type="entry name" value="EGF-LIKE-DOMAIN, MULTIPLE 7, 8"/>
    <property type="match status" value="1"/>
</dbReference>
<dbReference type="InterPro" id="IPR000742">
    <property type="entry name" value="EGF"/>
</dbReference>
<feature type="disulfide bond" evidence="3">
    <location>
        <begin position="93"/>
        <end position="103"/>
    </location>
</feature>
<evidence type="ECO:0000259" key="5">
    <source>
        <dbReference type="PROSITE" id="PS50026"/>
    </source>
</evidence>
<dbReference type="PROSITE" id="PS50026">
    <property type="entry name" value="EGF_3"/>
    <property type="match status" value="2"/>
</dbReference>
<evidence type="ECO:0000256" key="4">
    <source>
        <dbReference type="SAM" id="SignalP"/>
    </source>
</evidence>
<evidence type="ECO:0000256" key="1">
    <source>
        <dbReference type="ARBA" id="ARBA00022729"/>
    </source>
</evidence>
<reference evidence="6" key="2">
    <citation type="submission" date="2022-10" db="EMBL/GenBank/DDBJ databases">
        <authorList>
            <consortium name="ENA_rothamsted_submissions"/>
            <consortium name="culmorum"/>
            <person name="King R."/>
        </authorList>
    </citation>
    <scope>NUCLEOTIDE SEQUENCE</scope>
</reference>
<dbReference type="SMART" id="SM00181">
    <property type="entry name" value="EGF"/>
    <property type="match status" value="2"/>
</dbReference>
<feature type="signal peptide" evidence="4">
    <location>
        <begin position="1"/>
        <end position="23"/>
    </location>
</feature>
<sequence>MFTFNKSVVFIFILILALDLTDAYKLGNLTCIDDPRPVPGSKLTCNYLGCKLECTGEYRFPEGEKSLDLVCYNGRNWGVRSYGNAIPDCSPTCSPACLNGGICIDTNECHCSQEYAGRNCEKKIQTCPEKIPMPGNTMGKCIISGTQSCKVTCVEGHTFPDGTITSDLRCRNGMWSMEPRRFEKCEPSCNPYCQNGGTCIAPDICKCPTEFKGNLCQYTTDRCSPKKLKFNGLYACKGYYDKMECELQCPGDFQPSYEFAAKYTCKYSEGIFNPFHTPQCDYRGMNVQITHA</sequence>
<gene>
    <name evidence="6" type="ORF">CHIRRI_LOCUS2579</name>
</gene>
<keyword evidence="3" id="KW-0245">EGF-like domain</keyword>
<accession>A0A9N9RK23</accession>
<dbReference type="EMBL" id="OU895877">
    <property type="protein sequence ID" value="CAG9799614.1"/>
    <property type="molecule type" value="Genomic_DNA"/>
</dbReference>
<dbReference type="GO" id="GO:0009986">
    <property type="term" value="C:cell surface"/>
    <property type="evidence" value="ECO:0007669"/>
    <property type="project" value="TreeGrafter"/>
</dbReference>
<feature type="domain" description="EGF-like" evidence="5">
    <location>
        <begin position="90"/>
        <end position="121"/>
    </location>
</feature>
<evidence type="ECO:0000313" key="7">
    <source>
        <dbReference type="Proteomes" id="UP001153620"/>
    </source>
</evidence>
<feature type="disulfide bond" evidence="3">
    <location>
        <begin position="207"/>
        <end position="216"/>
    </location>
</feature>
<dbReference type="PANTHER" id="PTHR14949:SF56">
    <property type="entry name" value="EGF-LIKE-DOMAIN, MULTIPLE 7"/>
    <property type="match status" value="1"/>
</dbReference>
<dbReference type="Proteomes" id="UP001153620">
    <property type="component" value="Chromosome 1"/>
</dbReference>
<dbReference type="GO" id="GO:0005576">
    <property type="term" value="C:extracellular region"/>
    <property type="evidence" value="ECO:0007669"/>
    <property type="project" value="TreeGrafter"/>
</dbReference>
<feature type="domain" description="EGF-like" evidence="5">
    <location>
        <begin position="186"/>
        <end position="217"/>
    </location>
</feature>
<dbReference type="Gene3D" id="2.10.25.10">
    <property type="entry name" value="Laminin"/>
    <property type="match status" value="2"/>
</dbReference>
<feature type="chain" id="PRO_5040259071" description="EGF-like domain-containing protein" evidence="4">
    <location>
        <begin position="24"/>
        <end position="292"/>
    </location>
</feature>
<name>A0A9N9RK23_9DIPT</name>
<evidence type="ECO:0000313" key="6">
    <source>
        <dbReference type="EMBL" id="CAG9799614.1"/>
    </source>
</evidence>
<feature type="disulfide bond" evidence="3">
    <location>
        <begin position="189"/>
        <end position="199"/>
    </location>
</feature>
<organism evidence="6 7">
    <name type="scientific">Chironomus riparius</name>
    <dbReference type="NCBI Taxonomy" id="315576"/>
    <lineage>
        <taxon>Eukaryota</taxon>
        <taxon>Metazoa</taxon>
        <taxon>Ecdysozoa</taxon>
        <taxon>Arthropoda</taxon>
        <taxon>Hexapoda</taxon>
        <taxon>Insecta</taxon>
        <taxon>Pterygota</taxon>
        <taxon>Neoptera</taxon>
        <taxon>Endopterygota</taxon>
        <taxon>Diptera</taxon>
        <taxon>Nematocera</taxon>
        <taxon>Chironomoidea</taxon>
        <taxon>Chironomidae</taxon>
        <taxon>Chironominae</taxon>
        <taxon>Chironomus</taxon>
    </lineage>
</organism>
<feature type="disulfide bond" evidence="3">
    <location>
        <begin position="111"/>
        <end position="120"/>
    </location>
</feature>
<comment type="caution">
    <text evidence="3">Lacks conserved residue(s) required for the propagation of feature annotation.</text>
</comment>
<evidence type="ECO:0000256" key="2">
    <source>
        <dbReference type="ARBA" id="ARBA00023157"/>
    </source>
</evidence>
<proteinExistence type="predicted"/>
<keyword evidence="7" id="KW-1185">Reference proteome</keyword>
<reference evidence="6" key="1">
    <citation type="submission" date="2022-01" db="EMBL/GenBank/DDBJ databases">
        <authorList>
            <person name="King R."/>
        </authorList>
    </citation>
    <scope>NUCLEOTIDE SEQUENCE</scope>
</reference>
<protein>
    <recommendedName>
        <fullName evidence="5">EGF-like domain-containing protein</fullName>
    </recommendedName>
</protein>
<dbReference type="GO" id="GO:0005102">
    <property type="term" value="F:signaling receptor binding"/>
    <property type="evidence" value="ECO:0007669"/>
    <property type="project" value="TreeGrafter"/>
</dbReference>
<dbReference type="InterPro" id="IPR050969">
    <property type="entry name" value="Dev_Signal_Modulators"/>
</dbReference>